<evidence type="ECO:0000313" key="2">
    <source>
        <dbReference type="Proteomes" id="UP001642360"/>
    </source>
</evidence>
<sequence>MVLMKFLVMLKPNEKVPSQLCIEVKNLKRLKIYYSRPRRWCQKRSIGTRTKALWSLRDEETGAVDARAKLTQNSLARKAEEMMTIRGNSMIRILGCFPNYFFFLEPTPFPFGGLLRYVQWPMRINWFKLWICGGGCSIGCELPLLVKILARV</sequence>
<name>A0ABC8V4H7_9AQUA</name>
<organism evidence="1 2">
    <name type="scientific">Ilex paraguariensis</name>
    <name type="common">yerba mate</name>
    <dbReference type="NCBI Taxonomy" id="185542"/>
    <lineage>
        <taxon>Eukaryota</taxon>
        <taxon>Viridiplantae</taxon>
        <taxon>Streptophyta</taxon>
        <taxon>Embryophyta</taxon>
        <taxon>Tracheophyta</taxon>
        <taxon>Spermatophyta</taxon>
        <taxon>Magnoliopsida</taxon>
        <taxon>eudicotyledons</taxon>
        <taxon>Gunneridae</taxon>
        <taxon>Pentapetalae</taxon>
        <taxon>asterids</taxon>
        <taxon>campanulids</taxon>
        <taxon>Aquifoliales</taxon>
        <taxon>Aquifoliaceae</taxon>
        <taxon>Ilex</taxon>
    </lineage>
</organism>
<evidence type="ECO:0000313" key="1">
    <source>
        <dbReference type="EMBL" id="CAK9188267.1"/>
    </source>
</evidence>
<accession>A0ABC8V4H7</accession>
<dbReference type="EMBL" id="CAUOFW020010390">
    <property type="protein sequence ID" value="CAK9188267.1"/>
    <property type="molecule type" value="Genomic_DNA"/>
</dbReference>
<keyword evidence="2" id="KW-1185">Reference proteome</keyword>
<dbReference type="AlphaFoldDB" id="A0ABC8V4H7"/>
<gene>
    <name evidence="1" type="ORF">ILEXP_LOCUS58931</name>
</gene>
<comment type="caution">
    <text evidence="1">The sequence shown here is derived from an EMBL/GenBank/DDBJ whole genome shotgun (WGS) entry which is preliminary data.</text>
</comment>
<proteinExistence type="predicted"/>
<reference evidence="1 2" key="1">
    <citation type="submission" date="2024-02" db="EMBL/GenBank/DDBJ databases">
        <authorList>
            <person name="Vignale AGUSTIN F."/>
            <person name="Sosa J E."/>
            <person name="Modenutti C."/>
        </authorList>
    </citation>
    <scope>NUCLEOTIDE SEQUENCE [LARGE SCALE GENOMIC DNA]</scope>
</reference>
<protein>
    <submittedName>
        <fullName evidence="1">Uncharacterized protein</fullName>
    </submittedName>
</protein>
<dbReference type="Proteomes" id="UP001642360">
    <property type="component" value="Unassembled WGS sequence"/>
</dbReference>